<feature type="domain" description="Na+-translocating membrane potential-generating system MpsC" evidence="1">
    <location>
        <begin position="138"/>
        <end position="224"/>
    </location>
</feature>
<sequence length="227" mass="26664">MNNQAVESEMSSYVGKLLRDHFGKGPSSVYVTLKGSMFSIHLREFLAPMERVLLKQERGSKVEESRDILMEEILPEMKAMIRIQCGVPVQEIFYDWSLENRSGIIIGTVDVQQKDTVYEDYDHRKAIHEEIATISRIAERQPDRIDSFYMNDRTLVIIRSGILVRIEQELIKEGYVEQLKLTKRKLEKGLLHQRDFKQWLGQPIEDIYVDWDFDSDRSYIVFVTTKK</sequence>
<reference evidence="2 3" key="1">
    <citation type="submission" date="2021-01" db="EMBL/GenBank/DDBJ databases">
        <title>Genomic Encyclopedia of Type Strains, Phase IV (KMG-IV): sequencing the most valuable type-strain genomes for metagenomic binning, comparative biology and taxonomic classification.</title>
        <authorList>
            <person name="Goeker M."/>
        </authorList>
    </citation>
    <scope>NUCLEOTIDE SEQUENCE [LARGE SCALE GENOMIC DNA]</scope>
    <source>
        <strain evidence="2 3">DSM 25540</strain>
    </source>
</reference>
<dbReference type="EMBL" id="JAFBEC010000006">
    <property type="protein sequence ID" value="MBM7633232.1"/>
    <property type="molecule type" value="Genomic_DNA"/>
</dbReference>
<evidence type="ECO:0000259" key="1">
    <source>
        <dbReference type="Pfam" id="PF10057"/>
    </source>
</evidence>
<proteinExistence type="predicted"/>
<accession>A0ABS2PCR4</accession>
<dbReference type="Proteomes" id="UP000741863">
    <property type="component" value="Unassembled WGS sequence"/>
</dbReference>
<protein>
    <submittedName>
        <fullName evidence="2">Uncharacterized protein YbcI</fullName>
    </submittedName>
</protein>
<organism evidence="2 3">
    <name type="scientific">Geomicrobium sediminis</name>
    <dbReference type="NCBI Taxonomy" id="1347788"/>
    <lineage>
        <taxon>Bacteria</taxon>
        <taxon>Bacillati</taxon>
        <taxon>Bacillota</taxon>
        <taxon>Bacilli</taxon>
        <taxon>Bacillales</taxon>
        <taxon>Geomicrobium</taxon>
    </lineage>
</organism>
<dbReference type="RefSeq" id="WP_204697822.1">
    <property type="nucleotide sequence ID" value="NZ_JAFBEC010000006.1"/>
</dbReference>
<dbReference type="InterPro" id="IPR018745">
    <property type="entry name" value="MpsC"/>
</dbReference>
<name>A0ABS2PCR4_9BACL</name>
<evidence type="ECO:0000313" key="2">
    <source>
        <dbReference type="EMBL" id="MBM7633232.1"/>
    </source>
</evidence>
<comment type="caution">
    <text evidence="2">The sequence shown here is derived from an EMBL/GenBank/DDBJ whole genome shotgun (WGS) entry which is preliminary data.</text>
</comment>
<keyword evidence="3" id="KW-1185">Reference proteome</keyword>
<feature type="domain" description="Na+-translocating membrane potential-generating system MpsC" evidence="1">
    <location>
        <begin position="4"/>
        <end position="110"/>
    </location>
</feature>
<gene>
    <name evidence="2" type="ORF">JOD17_002326</name>
</gene>
<dbReference type="Pfam" id="PF10057">
    <property type="entry name" value="MpsC"/>
    <property type="match status" value="2"/>
</dbReference>
<evidence type="ECO:0000313" key="3">
    <source>
        <dbReference type="Proteomes" id="UP000741863"/>
    </source>
</evidence>